<dbReference type="InterPro" id="IPR010827">
    <property type="entry name" value="BamA/TamA_POTRA"/>
</dbReference>
<dbReference type="Gene3D" id="3.10.20.310">
    <property type="entry name" value="membrane protein fhac"/>
    <property type="match status" value="2"/>
</dbReference>
<dbReference type="PANTHER" id="PTHR12815:SF42">
    <property type="entry name" value="BACTERIAL SURFACE ANTIGEN (D15) DOMAIN-CONTAINING PROTEIN"/>
    <property type="match status" value="1"/>
</dbReference>
<evidence type="ECO:0000259" key="5">
    <source>
        <dbReference type="Pfam" id="PF01103"/>
    </source>
</evidence>
<dbReference type="GO" id="GO:0019867">
    <property type="term" value="C:outer membrane"/>
    <property type="evidence" value="ECO:0007669"/>
    <property type="project" value="InterPro"/>
</dbReference>
<keyword evidence="2" id="KW-0812">Transmembrane</keyword>
<dbReference type="EMBL" id="JAASRM010000001">
    <property type="protein sequence ID" value="NIK89227.1"/>
    <property type="molecule type" value="Genomic_DNA"/>
</dbReference>
<dbReference type="RefSeq" id="WP_344098610.1">
    <property type="nucleotide sequence ID" value="NZ_BAAADC010000001.1"/>
</dbReference>
<comment type="subcellular location">
    <subcellularLocation>
        <location evidence="1">Membrane</location>
    </subcellularLocation>
</comment>
<feature type="domain" description="Bacterial surface antigen (D15)" evidence="5">
    <location>
        <begin position="317"/>
        <end position="619"/>
    </location>
</feature>
<gene>
    <name evidence="7" type="ORF">FHS83_002545</name>
</gene>
<dbReference type="AlphaFoldDB" id="A0A846N270"/>
<dbReference type="Pfam" id="PF01103">
    <property type="entry name" value="Omp85"/>
    <property type="match status" value="1"/>
</dbReference>
<evidence type="ECO:0000313" key="7">
    <source>
        <dbReference type="EMBL" id="NIK89227.1"/>
    </source>
</evidence>
<keyword evidence="2" id="KW-1134">Transmembrane beta strand</keyword>
<dbReference type="Pfam" id="PF07244">
    <property type="entry name" value="POTRA"/>
    <property type="match status" value="1"/>
</dbReference>
<evidence type="ECO:0000259" key="6">
    <source>
        <dbReference type="Pfam" id="PF07244"/>
    </source>
</evidence>
<proteinExistence type="predicted"/>
<name>A0A846N270_9PROT</name>
<keyword evidence="4" id="KW-0732">Signal</keyword>
<comment type="caution">
    <text evidence="7">The sequence shown here is derived from an EMBL/GenBank/DDBJ whole genome shotgun (WGS) entry which is preliminary data.</text>
</comment>
<accession>A0A846N270</accession>
<feature type="signal peptide" evidence="4">
    <location>
        <begin position="1"/>
        <end position="29"/>
    </location>
</feature>
<dbReference type="Gene3D" id="2.40.160.50">
    <property type="entry name" value="membrane protein fhac: a member of the omp85/tpsb transporter family"/>
    <property type="match status" value="1"/>
</dbReference>
<protein>
    <submittedName>
        <fullName evidence="7">Translocation and assembly module TamA</fullName>
    </submittedName>
</protein>
<sequence length="619" mass="65516">MSGLRFRIAPAAAAALIYLAPVAFEGARAADPQGYTLSNPDTGDDELDTALKDSSLLILLRSKTPAPPFALIDRARGDFGRFQTVLESFGYYQGKVSITIAGRDVNDKTLPDFLESVPQGQTVEIKSVVERGTQYTLRNVSFHGTLPPGFDAASFVGVSKGDPAVAADVLGGQGALLSALQERGYAFAKVGVPDAYADDAEKVLDVSYNIEPGPRVNIGAISFQGLKHVREDFARESLTVHTGDLYNPSAIEASRLKLVGLGVFSGVSVRAADHEENDHSVPLLFDVQESKQHAVALSGAYSTDLGVSLSASWSHRNLLGRGEQLNLLASGIGLGGSATSGLGYNLQAQFIQPRFLGDDQAFEVNLAAVKQDLDAYDQTAQTFGIYVRKHFSKLWNGTAGMTVTHDLVSQQGTERTYELVALPVTAQYDSTGLKDPLSDPVKGGRGALSITPTIARGKQTVLFTVIQASGSYYFDLSGNGHSVIATRALLGTIQGGSTFDLPPDQRLYAGGSGSVRGFRYQSIGPHFANGDPTGASSVDAVSVELRQRLWSNYGLAAFVDAGQASESDLPFNGSVQVGAGIGARYYTSIGAIRADVAIPVTKVPNGDAFEIYLSIGQAF</sequence>
<keyword evidence="8" id="KW-1185">Reference proteome</keyword>
<dbReference type="InterPro" id="IPR039910">
    <property type="entry name" value="D15-like"/>
</dbReference>
<dbReference type="PANTHER" id="PTHR12815">
    <property type="entry name" value="SORTING AND ASSEMBLY MACHINERY SAMM50 PROTEIN FAMILY MEMBER"/>
    <property type="match status" value="1"/>
</dbReference>
<keyword evidence="3" id="KW-0472">Membrane</keyword>
<organism evidence="7 8">
    <name type="scientific">Rhizomicrobium palustre</name>
    <dbReference type="NCBI Taxonomy" id="189966"/>
    <lineage>
        <taxon>Bacteria</taxon>
        <taxon>Pseudomonadati</taxon>
        <taxon>Pseudomonadota</taxon>
        <taxon>Alphaproteobacteria</taxon>
        <taxon>Micropepsales</taxon>
        <taxon>Micropepsaceae</taxon>
        <taxon>Rhizomicrobium</taxon>
    </lineage>
</organism>
<evidence type="ECO:0000256" key="4">
    <source>
        <dbReference type="SAM" id="SignalP"/>
    </source>
</evidence>
<dbReference type="InterPro" id="IPR000184">
    <property type="entry name" value="Bac_surfAg_D15"/>
</dbReference>
<reference evidence="7 8" key="1">
    <citation type="submission" date="2020-03" db="EMBL/GenBank/DDBJ databases">
        <title>Genomic Encyclopedia of Type Strains, Phase IV (KMG-IV): sequencing the most valuable type-strain genomes for metagenomic binning, comparative biology and taxonomic classification.</title>
        <authorList>
            <person name="Goeker M."/>
        </authorList>
    </citation>
    <scope>NUCLEOTIDE SEQUENCE [LARGE SCALE GENOMIC DNA]</scope>
    <source>
        <strain evidence="7 8">DSM 19867</strain>
    </source>
</reference>
<evidence type="ECO:0000256" key="1">
    <source>
        <dbReference type="ARBA" id="ARBA00004370"/>
    </source>
</evidence>
<feature type="chain" id="PRO_5032976332" evidence="4">
    <location>
        <begin position="30"/>
        <end position="619"/>
    </location>
</feature>
<feature type="domain" description="POTRA" evidence="6">
    <location>
        <begin position="217"/>
        <end position="289"/>
    </location>
</feature>
<evidence type="ECO:0000313" key="8">
    <source>
        <dbReference type="Proteomes" id="UP000570514"/>
    </source>
</evidence>
<evidence type="ECO:0000256" key="2">
    <source>
        <dbReference type="ARBA" id="ARBA00022452"/>
    </source>
</evidence>
<evidence type="ECO:0000256" key="3">
    <source>
        <dbReference type="ARBA" id="ARBA00023136"/>
    </source>
</evidence>
<dbReference type="Proteomes" id="UP000570514">
    <property type="component" value="Unassembled WGS sequence"/>
</dbReference>